<feature type="domain" description="C-type lectin" evidence="2">
    <location>
        <begin position="10"/>
        <end position="127"/>
    </location>
</feature>
<dbReference type="SUPFAM" id="SSF56436">
    <property type="entry name" value="C-type lectin-like"/>
    <property type="match status" value="1"/>
</dbReference>
<dbReference type="Pfam" id="PF00059">
    <property type="entry name" value="Lectin_C"/>
    <property type="match status" value="1"/>
</dbReference>
<feature type="non-terminal residue" evidence="3">
    <location>
        <position position="1"/>
    </location>
</feature>
<dbReference type="SMART" id="SM00034">
    <property type="entry name" value="CLECT"/>
    <property type="match status" value="1"/>
</dbReference>
<comment type="caution">
    <text evidence="3">The sequence shown here is derived from an EMBL/GenBank/DDBJ whole genome shotgun (WGS) entry which is preliminary data.</text>
</comment>
<dbReference type="InterPro" id="IPR016187">
    <property type="entry name" value="CTDL_fold"/>
</dbReference>
<evidence type="ECO:0000256" key="1">
    <source>
        <dbReference type="ARBA" id="ARBA00023157"/>
    </source>
</evidence>
<dbReference type="PANTHER" id="PTHR22803">
    <property type="entry name" value="MANNOSE, PHOSPHOLIPASE, LECTIN RECEPTOR RELATED"/>
    <property type="match status" value="1"/>
</dbReference>
<evidence type="ECO:0000313" key="3">
    <source>
        <dbReference type="EMBL" id="KAF5907118.1"/>
    </source>
</evidence>
<protein>
    <submittedName>
        <fullName evidence="3">Galactose-specific lectin nattectin-like isoform X1</fullName>
    </submittedName>
</protein>
<dbReference type="PROSITE" id="PS00615">
    <property type="entry name" value="C_TYPE_LECTIN_1"/>
    <property type="match status" value="1"/>
</dbReference>
<evidence type="ECO:0000259" key="2">
    <source>
        <dbReference type="PROSITE" id="PS50041"/>
    </source>
</evidence>
<accession>A0A8J4UFK9</accession>
<reference evidence="3" key="1">
    <citation type="submission" date="2020-07" db="EMBL/GenBank/DDBJ databases">
        <title>Clarias magur genome sequencing, assembly and annotation.</title>
        <authorList>
            <person name="Kushwaha B."/>
            <person name="Kumar R."/>
            <person name="Das P."/>
            <person name="Joshi C.G."/>
            <person name="Kumar D."/>
            <person name="Nagpure N.S."/>
            <person name="Pandey M."/>
            <person name="Agarwal S."/>
            <person name="Srivastava S."/>
            <person name="Singh M."/>
            <person name="Sahoo L."/>
            <person name="Jayasankar P."/>
            <person name="Meher P.K."/>
            <person name="Koringa P.G."/>
            <person name="Iquebal M.A."/>
            <person name="Das S.P."/>
            <person name="Bit A."/>
            <person name="Patnaik S."/>
            <person name="Patel N."/>
            <person name="Shah T.M."/>
            <person name="Hinsu A."/>
            <person name="Jena J.K."/>
        </authorList>
    </citation>
    <scope>NUCLEOTIDE SEQUENCE</scope>
    <source>
        <strain evidence="3">CIFAMagur01</strain>
        <tissue evidence="3">Testis</tissue>
    </source>
</reference>
<evidence type="ECO:0000313" key="4">
    <source>
        <dbReference type="Proteomes" id="UP000727407"/>
    </source>
</evidence>
<keyword evidence="4" id="KW-1185">Reference proteome</keyword>
<dbReference type="InterPro" id="IPR016186">
    <property type="entry name" value="C-type_lectin-like/link_sf"/>
</dbReference>
<dbReference type="PROSITE" id="PS50041">
    <property type="entry name" value="C_TYPE_LECTIN_2"/>
    <property type="match status" value="1"/>
</dbReference>
<sequence length="160" mass="17823">LKCKRNWTQFGARCFRMIPTSATWNASEQNCITIGAHLASVHSGDEYAYLEALVLSVTKSNAITWIGGNNLVQGAVWVWTDGSEYNYTKWASGEPDNFENTEHCVQMNYGGGWNDMVCTVLSPSICAKPAIPARIKSVLRFKIISEKEMLASDIKNLLQQ</sequence>
<dbReference type="Proteomes" id="UP000727407">
    <property type="component" value="Unassembled WGS sequence"/>
</dbReference>
<proteinExistence type="predicted"/>
<dbReference type="Gene3D" id="3.10.100.10">
    <property type="entry name" value="Mannose-Binding Protein A, subunit A"/>
    <property type="match status" value="1"/>
</dbReference>
<dbReference type="InterPro" id="IPR018378">
    <property type="entry name" value="C-type_lectin_CS"/>
</dbReference>
<dbReference type="AlphaFoldDB" id="A0A8J4UFK9"/>
<dbReference type="InterPro" id="IPR050111">
    <property type="entry name" value="C-type_lectin/snaclec_domain"/>
</dbReference>
<organism evidence="3 4">
    <name type="scientific">Clarias magur</name>
    <name type="common">Asian catfish</name>
    <name type="synonym">Macropteronotus magur</name>
    <dbReference type="NCBI Taxonomy" id="1594786"/>
    <lineage>
        <taxon>Eukaryota</taxon>
        <taxon>Metazoa</taxon>
        <taxon>Chordata</taxon>
        <taxon>Craniata</taxon>
        <taxon>Vertebrata</taxon>
        <taxon>Euteleostomi</taxon>
        <taxon>Actinopterygii</taxon>
        <taxon>Neopterygii</taxon>
        <taxon>Teleostei</taxon>
        <taxon>Ostariophysi</taxon>
        <taxon>Siluriformes</taxon>
        <taxon>Clariidae</taxon>
        <taxon>Clarias</taxon>
    </lineage>
</organism>
<dbReference type="EMBL" id="QNUK01000025">
    <property type="protein sequence ID" value="KAF5907118.1"/>
    <property type="molecule type" value="Genomic_DNA"/>
</dbReference>
<dbReference type="InterPro" id="IPR001304">
    <property type="entry name" value="C-type_lectin-like"/>
</dbReference>
<name>A0A8J4UFK9_CLAMG</name>
<feature type="non-terminal residue" evidence="3">
    <location>
        <position position="160"/>
    </location>
</feature>
<gene>
    <name evidence="3" type="ORF">DAT39_003180</name>
</gene>
<dbReference type="OrthoDB" id="441660at2759"/>
<keyword evidence="1" id="KW-1015">Disulfide bond</keyword>